<dbReference type="InterPro" id="IPR001509">
    <property type="entry name" value="Epimerase_deHydtase"/>
</dbReference>
<dbReference type="Proteomes" id="UP000516173">
    <property type="component" value="Chromosome"/>
</dbReference>
<feature type="domain" description="NAD-dependent epimerase/dehydratase" evidence="1">
    <location>
        <begin position="3"/>
        <end position="83"/>
    </location>
</feature>
<dbReference type="Pfam" id="PF01370">
    <property type="entry name" value="Epimerase"/>
    <property type="match status" value="1"/>
</dbReference>
<name>A0A7G1KLM5_9NOCA</name>
<dbReference type="Gene3D" id="3.40.50.720">
    <property type="entry name" value="NAD(P)-binding Rossmann-like Domain"/>
    <property type="match status" value="1"/>
</dbReference>
<accession>A0A7G1KLM5</accession>
<evidence type="ECO:0000313" key="3">
    <source>
        <dbReference type="Proteomes" id="UP000516173"/>
    </source>
</evidence>
<protein>
    <recommendedName>
        <fullName evidence="1">NAD-dependent epimerase/dehydratase domain-containing protein</fullName>
    </recommendedName>
</protein>
<dbReference type="KEGG" id="nwl:NWFMUON74_39290"/>
<dbReference type="AlphaFoldDB" id="A0A7G1KLM5"/>
<sequence>MTGCDVVYYCVVDARMWVRDPKVLWRTNVEALRHVLDAAVTTGPEKFVFTSTTGTMAVSTERAVTEEDPHNRDGGAYIASRLAA</sequence>
<organism evidence="2 3">
    <name type="scientific">Nocardia wallacei</name>
    <dbReference type="NCBI Taxonomy" id="480035"/>
    <lineage>
        <taxon>Bacteria</taxon>
        <taxon>Bacillati</taxon>
        <taxon>Actinomycetota</taxon>
        <taxon>Actinomycetes</taxon>
        <taxon>Mycobacteriales</taxon>
        <taxon>Nocardiaceae</taxon>
        <taxon>Nocardia</taxon>
    </lineage>
</organism>
<evidence type="ECO:0000259" key="1">
    <source>
        <dbReference type="Pfam" id="PF01370"/>
    </source>
</evidence>
<evidence type="ECO:0000313" key="2">
    <source>
        <dbReference type="EMBL" id="BCK56157.1"/>
    </source>
</evidence>
<dbReference type="SUPFAM" id="SSF51735">
    <property type="entry name" value="NAD(P)-binding Rossmann-fold domains"/>
    <property type="match status" value="1"/>
</dbReference>
<dbReference type="InterPro" id="IPR036291">
    <property type="entry name" value="NAD(P)-bd_dom_sf"/>
</dbReference>
<gene>
    <name evidence="2" type="ORF">NWFMUON74_39290</name>
</gene>
<keyword evidence="3" id="KW-1185">Reference proteome</keyword>
<reference evidence="2 3" key="1">
    <citation type="submission" date="2020-08" db="EMBL/GenBank/DDBJ databases">
        <title>Genome Sequencing of Nocardia wallacei strain FMUON74 and assembly.</title>
        <authorList>
            <person name="Toyokawa M."/>
            <person name="Uesaka K."/>
        </authorList>
    </citation>
    <scope>NUCLEOTIDE SEQUENCE [LARGE SCALE GENOMIC DNA]</scope>
    <source>
        <strain evidence="2 3">FMUON74</strain>
    </source>
</reference>
<dbReference type="EMBL" id="AP023396">
    <property type="protein sequence ID" value="BCK56157.1"/>
    <property type="molecule type" value="Genomic_DNA"/>
</dbReference>
<proteinExistence type="predicted"/>